<dbReference type="GO" id="GO:0016787">
    <property type="term" value="F:hydrolase activity"/>
    <property type="evidence" value="ECO:0007669"/>
    <property type="project" value="UniProtKB-KW"/>
</dbReference>
<dbReference type="EMBL" id="DF237336">
    <property type="protein sequence ID" value="GAQ87917.1"/>
    <property type="molecule type" value="Genomic_DNA"/>
</dbReference>
<keyword evidence="4" id="KW-1185">Reference proteome</keyword>
<accession>A0A1Y1IGS5</accession>
<evidence type="ECO:0000313" key="3">
    <source>
        <dbReference type="EMBL" id="GAQ87917.1"/>
    </source>
</evidence>
<dbReference type="PANTHER" id="PTHR35372:SF2">
    <property type="entry name" value="SF3 HELICASE DOMAIN-CONTAINING PROTEIN"/>
    <property type="match status" value="1"/>
</dbReference>
<dbReference type="InterPro" id="IPR027417">
    <property type="entry name" value="P-loop_NTPase"/>
</dbReference>
<dbReference type="Gene3D" id="3.40.50.300">
    <property type="entry name" value="P-loop containing nucleotide triphosphate hydrolases"/>
    <property type="match status" value="1"/>
</dbReference>
<dbReference type="OrthoDB" id="103748at2759"/>
<dbReference type="Pfam" id="PF19263">
    <property type="entry name" value="DUF5906"/>
    <property type="match status" value="1"/>
</dbReference>
<dbReference type="InterPro" id="IPR051620">
    <property type="entry name" value="ORF904-like_C"/>
</dbReference>
<name>A0A1Y1IGS5_KLENI</name>
<dbReference type="SUPFAM" id="SSF52540">
    <property type="entry name" value="P-loop containing nucleoside triphosphate hydrolases"/>
    <property type="match status" value="1"/>
</dbReference>
<dbReference type="Proteomes" id="UP000054558">
    <property type="component" value="Unassembled WGS sequence"/>
</dbReference>
<dbReference type="AlphaFoldDB" id="A0A1Y1IGS5"/>
<proteinExistence type="predicted"/>
<dbReference type="InterPro" id="IPR045455">
    <property type="entry name" value="NrS-1_pol-like_helicase"/>
</dbReference>
<evidence type="ECO:0000259" key="2">
    <source>
        <dbReference type="Pfam" id="PF19263"/>
    </source>
</evidence>
<dbReference type="PANTHER" id="PTHR35372">
    <property type="entry name" value="ATP BINDING PROTEIN-RELATED"/>
    <property type="match status" value="1"/>
</dbReference>
<organism evidence="3 4">
    <name type="scientific">Klebsormidium nitens</name>
    <name type="common">Green alga</name>
    <name type="synonym">Ulothrix nitens</name>
    <dbReference type="NCBI Taxonomy" id="105231"/>
    <lineage>
        <taxon>Eukaryota</taxon>
        <taxon>Viridiplantae</taxon>
        <taxon>Streptophyta</taxon>
        <taxon>Klebsormidiophyceae</taxon>
        <taxon>Klebsormidiales</taxon>
        <taxon>Klebsormidiaceae</taxon>
        <taxon>Klebsormidium</taxon>
    </lineage>
</organism>
<reference evidence="3 4" key="1">
    <citation type="journal article" date="2014" name="Nat. Commun.">
        <title>Klebsormidium flaccidum genome reveals primary factors for plant terrestrial adaptation.</title>
        <authorList>
            <person name="Hori K."/>
            <person name="Maruyama F."/>
            <person name="Fujisawa T."/>
            <person name="Togashi T."/>
            <person name="Yamamoto N."/>
            <person name="Seo M."/>
            <person name="Sato S."/>
            <person name="Yamada T."/>
            <person name="Mori H."/>
            <person name="Tajima N."/>
            <person name="Moriyama T."/>
            <person name="Ikeuchi M."/>
            <person name="Watanabe M."/>
            <person name="Wada H."/>
            <person name="Kobayashi K."/>
            <person name="Saito M."/>
            <person name="Masuda T."/>
            <person name="Sasaki-Sekimoto Y."/>
            <person name="Mashiguchi K."/>
            <person name="Awai K."/>
            <person name="Shimojima M."/>
            <person name="Masuda S."/>
            <person name="Iwai M."/>
            <person name="Nobusawa T."/>
            <person name="Narise T."/>
            <person name="Kondo S."/>
            <person name="Saito H."/>
            <person name="Sato R."/>
            <person name="Murakawa M."/>
            <person name="Ihara Y."/>
            <person name="Oshima-Yamada Y."/>
            <person name="Ohtaka K."/>
            <person name="Satoh M."/>
            <person name="Sonobe K."/>
            <person name="Ishii M."/>
            <person name="Ohtani R."/>
            <person name="Kanamori-Sato M."/>
            <person name="Honoki R."/>
            <person name="Miyazaki D."/>
            <person name="Mochizuki H."/>
            <person name="Umetsu J."/>
            <person name="Higashi K."/>
            <person name="Shibata D."/>
            <person name="Kamiya Y."/>
            <person name="Sato N."/>
            <person name="Nakamura Y."/>
            <person name="Tabata S."/>
            <person name="Ida S."/>
            <person name="Kurokawa K."/>
            <person name="Ohta H."/>
        </authorList>
    </citation>
    <scope>NUCLEOTIDE SEQUENCE [LARGE SCALE GENOMIC DNA]</scope>
    <source>
        <strain evidence="3 4">NIES-2285</strain>
    </source>
</reference>
<evidence type="ECO:0000256" key="1">
    <source>
        <dbReference type="ARBA" id="ARBA00022801"/>
    </source>
</evidence>
<feature type="domain" description="NrS-1 polymerase-like helicase" evidence="2">
    <location>
        <begin position="76"/>
        <end position="187"/>
    </location>
</feature>
<keyword evidence="1" id="KW-0378">Hydrolase</keyword>
<protein>
    <recommendedName>
        <fullName evidence="2">NrS-1 polymerase-like helicase domain-containing protein</fullName>
    </recommendedName>
</protein>
<sequence>MSSRHFNLFSGLKFQPIESKLTESELVECEEHMPKLMWHLRNILCDGSSERFDYTIHWMAHAVQKPWKKMGVALVFRGGQGSGKSSLWRFFGRMILGVRYCLYCNQIETMIGKFNSLGANKLLIVFDEASNWGGAFRMNDRMKSLITEDETCLEHKGRDPITVQDKSNIVFTTNNYWPVKRDSDDRRYACQQCSNAKMGDKPYFDALLAELEKPETPYHLHRYLSSIDIFHWDPQKVPVTAWGEGLKEHSIPPHVNMMQALLENGCFHPSLETWVASTDIKRTFDTFLLQLDIKEDPHTDVNILMRSLNSIFNMRPQARSIQGVRTHKGWWFSPQGAICEALHKGKLLSTTVEWVDTWQRHEYTEDEEGPWMTNPEAFKKLIGDPKELRQSAAAQKCSFCLNIHQWESLLNTPVTT</sequence>
<evidence type="ECO:0000313" key="4">
    <source>
        <dbReference type="Proteomes" id="UP000054558"/>
    </source>
</evidence>
<gene>
    <name evidence="3" type="ORF">KFL_003870150</name>
</gene>